<feature type="transmembrane region" description="Helical" evidence="1">
    <location>
        <begin position="105"/>
        <end position="125"/>
    </location>
</feature>
<reference evidence="2" key="1">
    <citation type="submission" date="2024-05" db="EMBL/GenBank/DDBJ databases">
        <title>Alkalihalobacillus sp. strain MEB203 novel alkaliphilic bacterium from Lonar Lake, India.</title>
        <authorList>
            <person name="Joshi A."/>
            <person name="Thite S."/>
            <person name="Mengade P."/>
        </authorList>
    </citation>
    <scope>NUCLEOTIDE SEQUENCE</scope>
    <source>
        <strain evidence="2">MEB 203</strain>
    </source>
</reference>
<evidence type="ECO:0000256" key="1">
    <source>
        <dbReference type="SAM" id="Phobius"/>
    </source>
</evidence>
<feature type="transmembrane region" description="Helical" evidence="1">
    <location>
        <begin position="190"/>
        <end position="205"/>
    </location>
</feature>
<comment type="caution">
    <text evidence="2">The sequence shown here is derived from an EMBL/GenBank/DDBJ whole genome shotgun (WGS) entry which is preliminary data.</text>
</comment>
<proteinExistence type="predicted"/>
<evidence type="ECO:0000313" key="3">
    <source>
        <dbReference type="Proteomes" id="UP001148125"/>
    </source>
</evidence>
<name>A0ABT5VFM3_9BACI</name>
<dbReference type="EMBL" id="JAOTPO010000008">
    <property type="protein sequence ID" value="MDE5414260.1"/>
    <property type="molecule type" value="Genomic_DNA"/>
</dbReference>
<keyword evidence="1" id="KW-1133">Transmembrane helix</keyword>
<feature type="transmembrane region" description="Helical" evidence="1">
    <location>
        <begin position="6"/>
        <end position="23"/>
    </location>
</feature>
<keyword evidence="1" id="KW-0472">Membrane</keyword>
<protein>
    <submittedName>
        <fullName evidence="2">Uncharacterized protein</fullName>
    </submittedName>
</protein>
<keyword evidence="3" id="KW-1185">Reference proteome</keyword>
<evidence type="ECO:0000313" key="2">
    <source>
        <dbReference type="EMBL" id="MDE5414260.1"/>
    </source>
</evidence>
<dbReference type="RefSeq" id="WP_275118869.1">
    <property type="nucleotide sequence ID" value="NZ_JAOTPO010000008.1"/>
</dbReference>
<feature type="transmembrane region" description="Helical" evidence="1">
    <location>
        <begin position="166"/>
        <end position="184"/>
    </location>
</feature>
<feature type="transmembrane region" description="Helical" evidence="1">
    <location>
        <begin position="73"/>
        <end position="93"/>
    </location>
</feature>
<organism evidence="2 3">
    <name type="scientific">Alkalihalobacterium chitinilyticum</name>
    <dbReference type="NCBI Taxonomy" id="2980103"/>
    <lineage>
        <taxon>Bacteria</taxon>
        <taxon>Bacillati</taxon>
        <taxon>Bacillota</taxon>
        <taxon>Bacilli</taxon>
        <taxon>Bacillales</taxon>
        <taxon>Bacillaceae</taxon>
        <taxon>Alkalihalobacterium</taxon>
    </lineage>
</organism>
<keyword evidence="1" id="KW-0812">Transmembrane</keyword>
<dbReference type="Proteomes" id="UP001148125">
    <property type="component" value="Unassembled WGS sequence"/>
</dbReference>
<accession>A0ABT5VFM3</accession>
<feature type="transmembrane region" description="Helical" evidence="1">
    <location>
        <begin position="131"/>
        <end position="154"/>
    </location>
</feature>
<feature type="transmembrane region" description="Helical" evidence="1">
    <location>
        <begin position="35"/>
        <end position="53"/>
    </location>
</feature>
<feature type="transmembrane region" description="Helical" evidence="1">
    <location>
        <begin position="217"/>
        <end position="238"/>
    </location>
</feature>
<gene>
    <name evidence="2" type="ORF">N7Z68_12840</name>
</gene>
<sequence length="240" mass="27084">MSIDIIIIVVFFITIHLLANKIIPSEHFKRLRWMSFSGGLAVSYVFVYVLPSLHREQQKLKDYSSTLAMESELYVIGLLGLLLFYSLEKSLSYAQLKGSAEKNTVFWLQVGFYTLYNMLISYTVVASNVEGIQAAFYGAAIGLHYIAVANDLSLENPDQYNKVGKFVLAFGILTGWGLAIWVTVSSVVQAFIYAFISGAMILNVLKNELPKERNAHFLSFSMAIVSYTSITLTLKYFFEW</sequence>